<accession>A0ABS3VLX9</accession>
<feature type="domain" description="SMP-30/Gluconolactonase/LRE-like region" evidence="2">
    <location>
        <begin position="2"/>
        <end position="147"/>
    </location>
</feature>
<evidence type="ECO:0000313" key="3">
    <source>
        <dbReference type="EMBL" id="MBO4205546.1"/>
    </source>
</evidence>
<dbReference type="EMBL" id="WVUH01000029">
    <property type="protein sequence ID" value="MBO4205546.1"/>
    <property type="molecule type" value="Genomic_DNA"/>
</dbReference>
<dbReference type="SUPFAM" id="SSF63829">
    <property type="entry name" value="Calcium-dependent phosphotriesterase"/>
    <property type="match status" value="1"/>
</dbReference>
<comment type="caution">
    <text evidence="3">The sequence shown here is derived from an EMBL/GenBank/DDBJ whole genome shotgun (WGS) entry which is preliminary data.</text>
</comment>
<comment type="similarity">
    <text evidence="1">Belongs to the SMP-30/CGR1 family.</text>
</comment>
<gene>
    <name evidence="3" type="ORF">GSF22_05905</name>
</gene>
<feature type="non-terminal residue" evidence="3">
    <location>
        <position position="1"/>
    </location>
</feature>
<reference evidence="3 4" key="1">
    <citation type="submission" date="2019-12" db="EMBL/GenBank/DDBJ databases">
        <title>Whole genome sequencing of endophytic Actinobacterium Micromonospora sp. MPMI6T.</title>
        <authorList>
            <person name="Evv R."/>
            <person name="Podile A.R."/>
        </authorList>
    </citation>
    <scope>NUCLEOTIDE SEQUENCE [LARGE SCALE GENOMIC DNA]</scope>
    <source>
        <strain evidence="3 4">MPMI6</strain>
    </source>
</reference>
<dbReference type="Pfam" id="PF08450">
    <property type="entry name" value="SGL"/>
    <property type="match status" value="1"/>
</dbReference>
<protein>
    <submittedName>
        <fullName evidence="3">SMP-30/gluconolactonase/LRE family protein</fullName>
    </submittedName>
</protein>
<organism evidence="3 4">
    <name type="scientific">Micromonospora echinofusca</name>
    <dbReference type="NCBI Taxonomy" id="47858"/>
    <lineage>
        <taxon>Bacteria</taxon>
        <taxon>Bacillati</taxon>
        <taxon>Actinomycetota</taxon>
        <taxon>Actinomycetes</taxon>
        <taxon>Micromonosporales</taxon>
        <taxon>Micromonosporaceae</taxon>
        <taxon>Micromonospora</taxon>
    </lineage>
</organism>
<dbReference type="Gene3D" id="2.120.10.30">
    <property type="entry name" value="TolB, C-terminal domain"/>
    <property type="match status" value="1"/>
</dbReference>
<dbReference type="RefSeq" id="WP_208811728.1">
    <property type="nucleotide sequence ID" value="NZ_WVUH01000029.1"/>
</dbReference>
<dbReference type="InterPro" id="IPR013658">
    <property type="entry name" value="SGL"/>
</dbReference>
<keyword evidence="4" id="KW-1185">Reference proteome</keyword>
<dbReference type="PANTHER" id="PTHR10907:SF47">
    <property type="entry name" value="REGUCALCIN"/>
    <property type="match status" value="1"/>
</dbReference>
<proteinExistence type="inferred from homology"/>
<dbReference type="InterPro" id="IPR005511">
    <property type="entry name" value="SMP-30"/>
</dbReference>
<sequence length="183" mass="19004">TVGPDGRLWAGTVHRTRPGTAALWSLDTTGQLTRHWTGLTHGNGIAFSPTGDTMYVVDSGPGVLLCAHVDPVTGPDRPRVLARLDRADGIPDGLCVDADGDLWLAVWGAGCLLRLRPDGTPVGRVDLPERNVTSGAFVGPLLAVTTAADDVDPTGPGGSVHLLDVGRRGLPVHSYPLPEVTGA</sequence>
<dbReference type="Proteomes" id="UP000823521">
    <property type="component" value="Unassembled WGS sequence"/>
</dbReference>
<name>A0ABS3VLX9_MICEH</name>
<dbReference type="PRINTS" id="PR01790">
    <property type="entry name" value="SMP30FAMILY"/>
</dbReference>
<evidence type="ECO:0000313" key="4">
    <source>
        <dbReference type="Proteomes" id="UP000823521"/>
    </source>
</evidence>
<evidence type="ECO:0000256" key="1">
    <source>
        <dbReference type="ARBA" id="ARBA00008853"/>
    </source>
</evidence>
<evidence type="ECO:0000259" key="2">
    <source>
        <dbReference type="Pfam" id="PF08450"/>
    </source>
</evidence>
<dbReference type="InterPro" id="IPR011042">
    <property type="entry name" value="6-blade_b-propeller_TolB-like"/>
</dbReference>
<dbReference type="PANTHER" id="PTHR10907">
    <property type="entry name" value="REGUCALCIN"/>
    <property type="match status" value="1"/>
</dbReference>